<organism evidence="1 2">
    <name type="scientific">Larinioides sclopetarius</name>
    <dbReference type="NCBI Taxonomy" id="280406"/>
    <lineage>
        <taxon>Eukaryota</taxon>
        <taxon>Metazoa</taxon>
        <taxon>Ecdysozoa</taxon>
        <taxon>Arthropoda</taxon>
        <taxon>Chelicerata</taxon>
        <taxon>Arachnida</taxon>
        <taxon>Araneae</taxon>
        <taxon>Araneomorphae</taxon>
        <taxon>Entelegynae</taxon>
        <taxon>Araneoidea</taxon>
        <taxon>Araneidae</taxon>
        <taxon>Larinioides</taxon>
    </lineage>
</organism>
<accession>A0AAV1ZZM4</accession>
<reference evidence="1 2" key="1">
    <citation type="submission" date="2024-04" db="EMBL/GenBank/DDBJ databases">
        <authorList>
            <person name="Rising A."/>
            <person name="Reimegard J."/>
            <person name="Sonavane S."/>
            <person name="Akerstrom W."/>
            <person name="Nylinder S."/>
            <person name="Hedman E."/>
            <person name="Kallberg Y."/>
        </authorList>
    </citation>
    <scope>NUCLEOTIDE SEQUENCE [LARGE SCALE GENOMIC DNA]</scope>
</reference>
<dbReference type="Proteomes" id="UP001497382">
    <property type="component" value="Unassembled WGS sequence"/>
</dbReference>
<keyword evidence="2" id="KW-1185">Reference proteome</keyword>
<comment type="caution">
    <text evidence="1">The sequence shown here is derived from an EMBL/GenBank/DDBJ whole genome shotgun (WGS) entry which is preliminary data.</text>
</comment>
<gene>
    <name evidence="1" type="ORF">LARSCL_LOCUS9110</name>
</gene>
<sequence length="122" mass="14156">MSLQLTKHRRTTFSADVERTVFNCFVSSARKVRRALPMFVLRFKAEKGKDDGIRGLKKEQEKIKDVQKKIEDLEPNGIEATSESPWDSTNVSCQIIGERKRISVVQVVDLKLRKKRMMEFVD</sequence>
<name>A0AAV1ZZM4_9ARAC</name>
<dbReference type="AlphaFoldDB" id="A0AAV1ZZM4"/>
<dbReference type="EMBL" id="CAXIEN010000100">
    <property type="protein sequence ID" value="CAL1277240.1"/>
    <property type="molecule type" value="Genomic_DNA"/>
</dbReference>
<evidence type="ECO:0000313" key="2">
    <source>
        <dbReference type="Proteomes" id="UP001497382"/>
    </source>
</evidence>
<protein>
    <submittedName>
        <fullName evidence="1">Uncharacterized protein</fullName>
    </submittedName>
</protein>
<evidence type="ECO:0000313" key="1">
    <source>
        <dbReference type="EMBL" id="CAL1277240.1"/>
    </source>
</evidence>
<proteinExistence type="predicted"/>